<feature type="signal peptide" evidence="1">
    <location>
        <begin position="1"/>
        <end position="19"/>
    </location>
</feature>
<accession>A0A7D5Z3V2</accession>
<reference evidence="2 3" key="1">
    <citation type="journal article" date="2016" name="Int. J. Syst. Evol. Microbiol.">
        <title>Chitinibacter fontanus sp. nov., isolated from a spring.</title>
        <authorList>
            <person name="Sheu S.Y."/>
            <person name="Li Y.S."/>
            <person name="Young C.C."/>
            <person name="Chen W.M."/>
        </authorList>
    </citation>
    <scope>NUCLEOTIDE SEQUENCE [LARGE SCALE GENOMIC DNA]</scope>
    <source>
        <strain evidence="2 3">STM-7</strain>
    </source>
</reference>
<keyword evidence="3" id="KW-1185">Reference proteome</keyword>
<dbReference type="KEGG" id="cfon:HZU75_00960"/>
<evidence type="ECO:0000313" key="2">
    <source>
        <dbReference type="EMBL" id="QLI80222.1"/>
    </source>
</evidence>
<name>A0A7D5Z3V2_9NEIS</name>
<proteinExistence type="predicted"/>
<dbReference type="Pfam" id="PF04402">
    <property type="entry name" value="SIMPL"/>
    <property type="match status" value="1"/>
</dbReference>
<dbReference type="PANTHER" id="PTHR34387">
    <property type="entry name" value="SLR1258 PROTEIN"/>
    <property type="match status" value="1"/>
</dbReference>
<keyword evidence="1" id="KW-0732">Signal</keyword>
<dbReference type="InterPro" id="IPR052022">
    <property type="entry name" value="26kDa_periplasmic_antigen"/>
</dbReference>
<evidence type="ECO:0000313" key="3">
    <source>
        <dbReference type="Proteomes" id="UP000510822"/>
    </source>
</evidence>
<protein>
    <submittedName>
        <fullName evidence="2">SIMPL domain-containing protein</fullName>
    </submittedName>
</protein>
<dbReference type="Gene3D" id="3.30.70.2970">
    <property type="entry name" value="Protein of unknown function (DUF541), domain 2"/>
    <property type="match status" value="1"/>
</dbReference>
<feature type="chain" id="PRO_5028999432" evidence="1">
    <location>
        <begin position="20"/>
        <end position="237"/>
    </location>
</feature>
<sequence>MKKKALIAALLAAPCLAWADSAVQYNVVSLDASASRQIDNDTAQATLFVELTDTDSSKLADKINQTIAAAQKTLKQFPSVQSAGTAYSSYPVYNNKNNQLQSWRSRGELRLTSKDFSALSQLIAQLQKPQPSGVALQLADIRYEVSEQSRKVAEDALIEEAIKAFRQRANVIQRTMGGQAWKTMQMNIQTQANYPQPRPVMYKSAVMAAEAAPAPAPVDAGESRLVVNVNGSIQVGE</sequence>
<dbReference type="EMBL" id="CP058952">
    <property type="protein sequence ID" value="QLI80222.1"/>
    <property type="molecule type" value="Genomic_DNA"/>
</dbReference>
<dbReference type="Proteomes" id="UP000510822">
    <property type="component" value="Chromosome"/>
</dbReference>
<dbReference type="InterPro" id="IPR007497">
    <property type="entry name" value="SIMPL/DUF541"/>
</dbReference>
<dbReference type="AlphaFoldDB" id="A0A7D5Z3V2"/>
<evidence type="ECO:0000256" key="1">
    <source>
        <dbReference type="SAM" id="SignalP"/>
    </source>
</evidence>
<organism evidence="2 3">
    <name type="scientific">Chitinibacter fontanus</name>
    <dbReference type="NCBI Taxonomy" id="1737446"/>
    <lineage>
        <taxon>Bacteria</taxon>
        <taxon>Pseudomonadati</taxon>
        <taxon>Pseudomonadota</taxon>
        <taxon>Betaproteobacteria</taxon>
        <taxon>Neisseriales</taxon>
        <taxon>Chitinibacteraceae</taxon>
        <taxon>Chitinibacter</taxon>
    </lineage>
</organism>
<dbReference type="PANTHER" id="PTHR34387:SF1">
    <property type="entry name" value="PERIPLASMIC IMMUNOGENIC PROTEIN"/>
    <property type="match status" value="1"/>
</dbReference>
<dbReference type="RefSeq" id="WP_180307367.1">
    <property type="nucleotide sequence ID" value="NZ_CP058952.1"/>
</dbReference>
<dbReference type="GO" id="GO:0006974">
    <property type="term" value="P:DNA damage response"/>
    <property type="evidence" value="ECO:0007669"/>
    <property type="project" value="TreeGrafter"/>
</dbReference>
<gene>
    <name evidence="2" type="ORF">HZU75_00960</name>
</gene>
<dbReference type="Gene3D" id="3.30.110.170">
    <property type="entry name" value="Protein of unknown function (DUF541), domain 1"/>
    <property type="match status" value="1"/>
</dbReference>